<keyword evidence="5 15" id="KW-0812">Transmembrane</keyword>
<keyword evidence="18" id="KW-0808">Transferase</keyword>
<keyword evidence="7" id="KW-0677">Repeat</keyword>
<dbReference type="PANTHER" id="PTHR48053">
    <property type="entry name" value="LEUCINE RICH REPEAT FAMILY PROTEIN, EXPRESSED"/>
    <property type="match status" value="1"/>
</dbReference>
<dbReference type="Gene3D" id="3.30.200.20">
    <property type="entry name" value="Phosphorylase Kinase, domain 1"/>
    <property type="match status" value="1"/>
</dbReference>
<dbReference type="PANTHER" id="PTHR48053:SF141">
    <property type="entry name" value="LEUCINE-RICH REPEAT PROTEIN KINASE FAMILY PROTEIN"/>
    <property type="match status" value="1"/>
</dbReference>
<evidence type="ECO:0000256" key="10">
    <source>
        <dbReference type="ARBA" id="ARBA00022989"/>
    </source>
</evidence>
<dbReference type="FunFam" id="1.10.510.10:FF:000448">
    <property type="entry name" value="Putative LRR receptor-like serine/threonine-protein kinase"/>
    <property type="match status" value="1"/>
</dbReference>
<feature type="signal peptide" evidence="16">
    <location>
        <begin position="1"/>
        <end position="23"/>
    </location>
</feature>
<evidence type="ECO:0000256" key="16">
    <source>
        <dbReference type="SAM" id="SignalP"/>
    </source>
</evidence>
<dbReference type="GO" id="GO:0005524">
    <property type="term" value="F:ATP binding"/>
    <property type="evidence" value="ECO:0007669"/>
    <property type="project" value="UniProtKB-KW"/>
</dbReference>
<evidence type="ECO:0000256" key="1">
    <source>
        <dbReference type="ARBA" id="ARBA00004191"/>
    </source>
</evidence>
<dbReference type="EMBL" id="JXTB01000430">
    <property type="protein sequence ID" value="PON40866.1"/>
    <property type="molecule type" value="Genomic_DNA"/>
</dbReference>
<evidence type="ECO:0000259" key="17">
    <source>
        <dbReference type="PROSITE" id="PS50011"/>
    </source>
</evidence>
<evidence type="ECO:0000256" key="12">
    <source>
        <dbReference type="ARBA" id="ARBA00023170"/>
    </source>
</evidence>
<dbReference type="Pfam" id="PF13855">
    <property type="entry name" value="LRR_8"/>
    <property type="match status" value="3"/>
</dbReference>
<keyword evidence="3" id="KW-0964">Secreted</keyword>
<evidence type="ECO:0000256" key="15">
    <source>
        <dbReference type="SAM" id="Phobius"/>
    </source>
</evidence>
<protein>
    <submittedName>
        <fullName evidence="18">Tyrosine-protein kinase</fullName>
    </submittedName>
</protein>
<evidence type="ECO:0000256" key="13">
    <source>
        <dbReference type="ARBA" id="ARBA00038043"/>
    </source>
</evidence>
<feature type="compositionally biased region" description="Basic and acidic residues" evidence="14">
    <location>
        <begin position="898"/>
        <end position="909"/>
    </location>
</feature>
<dbReference type="GO" id="GO:0016020">
    <property type="term" value="C:membrane"/>
    <property type="evidence" value="ECO:0007669"/>
    <property type="project" value="UniProtKB-SubCell"/>
</dbReference>
<evidence type="ECO:0000313" key="18">
    <source>
        <dbReference type="EMBL" id="PON40866.1"/>
    </source>
</evidence>
<comment type="similarity">
    <text evidence="13">Belongs to the polygalacturonase-inhibiting protein family.</text>
</comment>
<evidence type="ECO:0000256" key="3">
    <source>
        <dbReference type="ARBA" id="ARBA00022512"/>
    </source>
</evidence>
<dbReference type="InterPro" id="IPR013210">
    <property type="entry name" value="LRR_N_plant-typ"/>
</dbReference>
<dbReference type="InterPro" id="IPR003591">
    <property type="entry name" value="Leu-rich_rpt_typical-subtyp"/>
</dbReference>
<gene>
    <name evidence="18" type="ORF">PanWU01x14_293820</name>
</gene>
<evidence type="ECO:0000256" key="11">
    <source>
        <dbReference type="ARBA" id="ARBA00023136"/>
    </source>
</evidence>
<dbReference type="Proteomes" id="UP000237105">
    <property type="component" value="Unassembled WGS sequence"/>
</dbReference>
<dbReference type="SMART" id="SM00369">
    <property type="entry name" value="LRR_TYP"/>
    <property type="match status" value="7"/>
</dbReference>
<dbReference type="FunFam" id="3.30.200.20:FF:000433">
    <property type="entry name" value="Predicted protein"/>
    <property type="match status" value="1"/>
</dbReference>
<evidence type="ECO:0000256" key="2">
    <source>
        <dbReference type="ARBA" id="ARBA00004479"/>
    </source>
</evidence>
<dbReference type="PROSITE" id="PS50011">
    <property type="entry name" value="PROTEIN_KINASE_DOM"/>
    <property type="match status" value="1"/>
</dbReference>
<organism evidence="18 19">
    <name type="scientific">Parasponia andersonii</name>
    <name type="common">Sponia andersonii</name>
    <dbReference type="NCBI Taxonomy" id="3476"/>
    <lineage>
        <taxon>Eukaryota</taxon>
        <taxon>Viridiplantae</taxon>
        <taxon>Streptophyta</taxon>
        <taxon>Embryophyta</taxon>
        <taxon>Tracheophyta</taxon>
        <taxon>Spermatophyta</taxon>
        <taxon>Magnoliopsida</taxon>
        <taxon>eudicotyledons</taxon>
        <taxon>Gunneridae</taxon>
        <taxon>Pentapetalae</taxon>
        <taxon>rosids</taxon>
        <taxon>fabids</taxon>
        <taxon>Rosales</taxon>
        <taxon>Cannabaceae</taxon>
        <taxon>Parasponia</taxon>
    </lineage>
</organism>
<dbReference type="InterPro" id="IPR000719">
    <property type="entry name" value="Prot_kinase_dom"/>
</dbReference>
<dbReference type="Gene3D" id="1.10.510.10">
    <property type="entry name" value="Transferase(Phosphotransferase) domain 1"/>
    <property type="match status" value="1"/>
</dbReference>
<evidence type="ECO:0000256" key="7">
    <source>
        <dbReference type="ARBA" id="ARBA00022737"/>
    </source>
</evidence>
<dbReference type="FunFam" id="3.80.10.10:FF:000383">
    <property type="entry name" value="Leucine-rich repeat receptor protein kinase EMS1"/>
    <property type="match status" value="1"/>
</dbReference>
<keyword evidence="18" id="KW-0418">Kinase</keyword>
<keyword evidence="8" id="KW-0547">Nucleotide-binding</keyword>
<dbReference type="InterPro" id="IPR001611">
    <property type="entry name" value="Leu-rich_rpt"/>
</dbReference>
<accession>A0A2P5AWH5</accession>
<comment type="caution">
    <text evidence="18">The sequence shown here is derived from an EMBL/GenBank/DDBJ whole genome shotgun (WGS) entry which is preliminary data.</text>
</comment>
<keyword evidence="9" id="KW-0067">ATP-binding</keyword>
<dbReference type="SUPFAM" id="SSF52058">
    <property type="entry name" value="L domain-like"/>
    <property type="match status" value="1"/>
</dbReference>
<feature type="transmembrane region" description="Helical" evidence="15">
    <location>
        <begin position="441"/>
        <end position="466"/>
    </location>
</feature>
<keyword evidence="19" id="KW-1185">Reference proteome</keyword>
<sequence length="909" mass="98864">MEAQVGAFTVALVLVLIIQCGLAQNVNLSSGGEWSALLDLRSSLGLRGSDWPIKANPCTNWTGVQCDRNGRVIGLSVSGLRRTRAGLIQPQFAVDSLASLTRLTSFNASGFSLPGSIPNWFGQRLSALQVLDLRFASIIGPIPQSLGGLTSLHSLFLSGNDLSGSAPSSMGQLSELSILDLSRNSLTGSIPSEFSSLGKLTILDLSSNFFSGSVPPGLGTLSRLKFLNLSDNSLTGSIPVQLGKLSQLVELNLSKNSLSGSLPSEFTDLRSLRVIDIGGNGLEGPLPDGLFSRLAQLRVMVLSGNKLDGGLPGALWSIPNLQLLDLSRNKFTGFLPSPSANVNTSNAVFSFSSNLLYGNLTSSLWKSRSIDLSRNYFQGRVPESRGNNDTLAQNCLQLPNQRSAEVCTSFYFNRNLSFDNFGAPKPSPPVLESESGSKNRLIFILVGIFGGLGFIVLLILVLVVFLKWRNKATGNQRGTENVGPVPEGVRPSLPKDPIYLSGLGQSFTYEQILQFTSDFSETNLIKHGHSGDIFKGFLGGGIPVVIKKIDLSSCKNESYTMELDFFRKVSHTRLVPLLGHCLENENEKFLVYKYMPNRDLGNSLHKVASLGDDGLQSMDWITRLKIAIGAAEFLVHLHHECSPPLVHRDIQASSILLDDKFEVRIGSLSEVHIQEGDANQNVLTRLLRKPQTSDQGTSGAYLHLPRLNASSLAICSQDVYSFGKVLLELVTGKLGISKTDDASTREWLDLTLRCISVYDKELVTKIVDPSLIVDEDLLEEVWAMSIVARSCLNPKPSKRPLMKHILKALENPLKVVRVDSSSSARLRTTSSRLSWSAAFFGSCRHSSSSDIAAIPGYGNRENFSSFKQSGRVGSQGSGGNDFSSSNKRLSSEIFPEPVEMHDLERQDER</sequence>
<dbReference type="InterPro" id="IPR011009">
    <property type="entry name" value="Kinase-like_dom_sf"/>
</dbReference>
<dbReference type="PRINTS" id="PR00019">
    <property type="entry name" value="LEURICHRPT"/>
</dbReference>
<dbReference type="AlphaFoldDB" id="A0A2P5AWH5"/>
<evidence type="ECO:0000256" key="14">
    <source>
        <dbReference type="SAM" id="MobiDB-lite"/>
    </source>
</evidence>
<evidence type="ECO:0000256" key="9">
    <source>
        <dbReference type="ARBA" id="ARBA00022840"/>
    </source>
</evidence>
<feature type="chain" id="PRO_5015193558" evidence="16">
    <location>
        <begin position="24"/>
        <end position="909"/>
    </location>
</feature>
<dbReference type="InterPro" id="IPR032675">
    <property type="entry name" value="LRR_dom_sf"/>
</dbReference>
<dbReference type="OrthoDB" id="676979at2759"/>
<feature type="region of interest" description="Disordered" evidence="14">
    <location>
        <begin position="865"/>
        <end position="909"/>
    </location>
</feature>
<keyword evidence="3" id="KW-0134">Cell wall</keyword>
<evidence type="ECO:0000256" key="8">
    <source>
        <dbReference type="ARBA" id="ARBA00022741"/>
    </source>
</evidence>
<dbReference type="Gene3D" id="3.80.10.10">
    <property type="entry name" value="Ribonuclease Inhibitor"/>
    <property type="match status" value="3"/>
</dbReference>
<evidence type="ECO:0000256" key="5">
    <source>
        <dbReference type="ARBA" id="ARBA00022692"/>
    </source>
</evidence>
<dbReference type="GO" id="GO:0004672">
    <property type="term" value="F:protein kinase activity"/>
    <property type="evidence" value="ECO:0007669"/>
    <property type="project" value="InterPro"/>
</dbReference>
<feature type="domain" description="Protein kinase" evidence="17">
    <location>
        <begin position="519"/>
        <end position="814"/>
    </location>
</feature>
<proteinExistence type="inferred from homology"/>
<keyword evidence="4" id="KW-0433">Leucine-rich repeat</keyword>
<evidence type="ECO:0000256" key="6">
    <source>
        <dbReference type="ARBA" id="ARBA00022729"/>
    </source>
</evidence>
<keyword evidence="12" id="KW-0675">Receptor</keyword>
<dbReference type="FunFam" id="3.80.10.10:FF:000400">
    <property type="entry name" value="Nuclear pore complex protein NUP107"/>
    <property type="match status" value="1"/>
</dbReference>
<evidence type="ECO:0000256" key="4">
    <source>
        <dbReference type="ARBA" id="ARBA00022614"/>
    </source>
</evidence>
<dbReference type="Pfam" id="PF08263">
    <property type="entry name" value="LRRNT_2"/>
    <property type="match status" value="1"/>
</dbReference>
<keyword evidence="11 15" id="KW-0472">Membrane</keyword>
<evidence type="ECO:0000313" key="19">
    <source>
        <dbReference type="Proteomes" id="UP000237105"/>
    </source>
</evidence>
<keyword evidence="10 15" id="KW-1133">Transmembrane helix</keyword>
<dbReference type="InterPro" id="IPR051716">
    <property type="entry name" value="Plant_RL_S/T_kinase"/>
</dbReference>
<keyword evidence="6 16" id="KW-0732">Signal</keyword>
<dbReference type="InterPro" id="IPR001245">
    <property type="entry name" value="Ser-Thr/Tyr_kinase_cat_dom"/>
</dbReference>
<comment type="subcellular location">
    <subcellularLocation>
        <location evidence="2">Membrane</location>
        <topology evidence="2">Single-pass type I membrane protein</topology>
    </subcellularLocation>
    <subcellularLocation>
        <location evidence="1">Secreted</location>
        <location evidence="1">Cell wall</location>
    </subcellularLocation>
</comment>
<dbReference type="Pfam" id="PF07714">
    <property type="entry name" value="PK_Tyr_Ser-Thr"/>
    <property type="match status" value="1"/>
</dbReference>
<name>A0A2P5AWH5_PARAD</name>
<dbReference type="SUPFAM" id="SSF56112">
    <property type="entry name" value="Protein kinase-like (PK-like)"/>
    <property type="match status" value="1"/>
</dbReference>
<reference evidence="19" key="1">
    <citation type="submission" date="2016-06" db="EMBL/GenBank/DDBJ databases">
        <title>Parallel loss of symbiosis genes in relatives of nitrogen-fixing non-legume Parasponia.</title>
        <authorList>
            <person name="Van Velzen R."/>
            <person name="Holmer R."/>
            <person name="Bu F."/>
            <person name="Rutten L."/>
            <person name="Van Zeijl A."/>
            <person name="Liu W."/>
            <person name="Santuari L."/>
            <person name="Cao Q."/>
            <person name="Sharma T."/>
            <person name="Shen D."/>
            <person name="Roswanjaya Y."/>
            <person name="Wardhani T."/>
            <person name="Kalhor M.S."/>
            <person name="Jansen J."/>
            <person name="Van den Hoogen J."/>
            <person name="Gungor B."/>
            <person name="Hartog M."/>
            <person name="Hontelez J."/>
            <person name="Verver J."/>
            <person name="Yang W.-C."/>
            <person name="Schijlen E."/>
            <person name="Repin R."/>
            <person name="Schilthuizen M."/>
            <person name="Schranz E."/>
            <person name="Heidstra R."/>
            <person name="Miyata K."/>
            <person name="Fedorova E."/>
            <person name="Kohlen W."/>
            <person name="Bisseling T."/>
            <person name="Smit S."/>
            <person name="Geurts R."/>
        </authorList>
    </citation>
    <scope>NUCLEOTIDE SEQUENCE [LARGE SCALE GENOMIC DNA]</scope>
    <source>
        <strain evidence="19">cv. WU1-14</strain>
    </source>
</reference>